<evidence type="ECO:0000313" key="1">
    <source>
        <dbReference type="EMBL" id="AIJ08961.1"/>
    </source>
</evidence>
<protein>
    <submittedName>
        <fullName evidence="1">Rho-specific inhibitor of transcription termination (YaeO)</fullName>
    </submittedName>
</protein>
<evidence type="ECO:0000313" key="2">
    <source>
        <dbReference type="Proteomes" id="UP000028681"/>
    </source>
</evidence>
<dbReference type="KEGG" id="ete:ETEE_2522"/>
<dbReference type="InterPro" id="IPR023534">
    <property type="entry name" value="Rof/RNase_P-like"/>
</dbReference>
<sequence length="86" mass="9722">MSTTEEYQPINCDDYDSLELACQHHLVLQIVLRDGEALEGQASDLISRKHVEYLLVTSQGQPRELRLDHIARFSHPTLGTVTISMS</sequence>
<dbReference type="RefSeq" id="WP_034163237.1">
    <property type="nucleotide sequence ID" value="NZ_CP006664.1"/>
</dbReference>
<dbReference type="GeneID" id="33940103"/>
<dbReference type="EMBL" id="CP006664">
    <property type="protein sequence ID" value="AIJ08961.1"/>
    <property type="molecule type" value="Genomic_DNA"/>
</dbReference>
<dbReference type="InterPro" id="IPR009778">
    <property type="entry name" value="ROF"/>
</dbReference>
<organism evidence="1 2">
    <name type="scientific">Edwardsiella anguillarum ET080813</name>
    <dbReference type="NCBI Taxonomy" id="667120"/>
    <lineage>
        <taxon>Bacteria</taxon>
        <taxon>Pseudomonadati</taxon>
        <taxon>Pseudomonadota</taxon>
        <taxon>Gammaproteobacteria</taxon>
        <taxon>Enterobacterales</taxon>
        <taxon>Hafniaceae</taxon>
        <taxon>Edwardsiella</taxon>
    </lineage>
</organism>
<dbReference type="Gene3D" id="2.30.30.400">
    <property type="entry name" value="Rof-like"/>
    <property type="match status" value="1"/>
</dbReference>
<name>A0A076LM73_9GAMM</name>
<dbReference type="HOGENOM" id="CLU_176324_0_1_6"/>
<accession>A0A076LM73</accession>
<dbReference type="AlphaFoldDB" id="A0A076LM73"/>
<dbReference type="Proteomes" id="UP000028681">
    <property type="component" value="Chromosome"/>
</dbReference>
<dbReference type="NCBIfam" id="NF008636">
    <property type="entry name" value="PRK11625.1"/>
    <property type="match status" value="1"/>
</dbReference>
<dbReference type="InterPro" id="IPR038626">
    <property type="entry name" value="Rof-like_sf"/>
</dbReference>
<gene>
    <name evidence="1" type="primary">yaeO</name>
    <name evidence="1" type="ORF">ETEE_2522</name>
</gene>
<dbReference type="SUPFAM" id="SSF101744">
    <property type="entry name" value="Rof/RNase P subunit-like"/>
    <property type="match status" value="1"/>
</dbReference>
<proteinExistence type="predicted"/>
<reference evidence="1 2" key="1">
    <citation type="journal article" date="2012" name="PLoS ONE">
        <title>Edwardsiella comparative phylogenomics reveal the new intra/inter-species taxonomic relationships, virulence evolution and niche adaptation mechanisms.</title>
        <authorList>
            <person name="Yang M."/>
            <person name="Lv Y."/>
            <person name="Xiao J."/>
            <person name="Wu H."/>
            <person name="Zheng H."/>
            <person name="Liu Q."/>
            <person name="Zhang Y."/>
            <person name="Wang Q."/>
        </authorList>
    </citation>
    <scope>NUCLEOTIDE SEQUENCE [LARGE SCALE GENOMIC DNA]</scope>
    <source>
        <strain evidence="2">080813</strain>
    </source>
</reference>
<dbReference type="Pfam" id="PF07073">
    <property type="entry name" value="ROF"/>
    <property type="match status" value="1"/>
</dbReference>